<protein>
    <submittedName>
        <fullName evidence="1">Uncharacterized protein</fullName>
    </submittedName>
</protein>
<proteinExistence type="predicted"/>
<gene>
    <name evidence="1" type="ORF">EOT10_00670</name>
</gene>
<dbReference type="InterPro" id="IPR046081">
    <property type="entry name" value="DUF6099"/>
</dbReference>
<dbReference type="Proteomes" id="UP000283128">
    <property type="component" value="Unassembled WGS sequence"/>
</dbReference>
<reference evidence="1 2" key="1">
    <citation type="submission" date="2019-01" db="EMBL/GenBank/DDBJ databases">
        <title>Genome sequences of Streptomyces and Rhizobium isolates collected from root and soil.</title>
        <authorList>
            <person name="Chhettri S."/>
            <person name="Sevigny J.L."/>
            <person name="Sen A."/>
            <person name="Ennis N."/>
            <person name="Tisa L."/>
        </authorList>
    </citation>
    <scope>NUCLEOTIDE SEQUENCE [LARGE SCALE GENOMIC DNA]</scope>
    <source>
        <strain evidence="1 2">San01</strain>
    </source>
</reference>
<dbReference type="OrthoDB" id="3874063at2"/>
<dbReference type="Pfam" id="PF19594">
    <property type="entry name" value="DUF6099"/>
    <property type="match status" value="1"/>
</dbReference>
<dbReference type="RefSeq" id="WP_127826029.1">
    <property type="nucleotide sequence ID" value="NZ_RZYA01000001.1"/>
</dbReference>
<accession>A0A3S2XYH9</accession>
<name>A0A3S2XYH9_9ACTN</name>
<dbReference type="AlphaFoldDB" id="A0A3S2XYH9"/>
<keyword evidence="2" id="KW-1185">Reference proteome</keyword>
<evidence type="ECO:0000313" key="1">
    <source>
        <dbReference type="EMBL" id="RVU28442.1"/>
    </source>
</evidence>
<dbReference type="EMBL" id="RZYA01000001">
    <property type="protein sequence ID" value="RVU28442.1"/>
    <property type="molecule type" value="Genomic_DNA"/>
</dbReference>
<organism evidence="1 2">
    <name type="scientific">Streptomyces antnestii</name>
    <dbReference type="NCBI Taxonomy" id="2494256"/>
    <lineage>
        <taxon>Bacteria</taxon>
        <taxon>Bacillati</taxon>
        <taxon>Actinomycetota</taxon>
        <taxon>Actinomycetes</taxon>
        <taxon>Kitasatosporales</taxon>
        <taxon>Streptomycetaceae</taxon>
        <taxon>Streptomyces</taxon>
    </lineage>
</organism>
<comment type="caution">
    <text evidence="1">The sequence shown here is derived from an EMBL/GenBank/DDBJ whole genome shotgun (WGS) entry which is preliminary data.</text>
</comment>
<evidence type="ECO:0000313" key="2">
    <source>
        <dbReference type="Proteomes" id="UP000283128"/>
    </source>
</evidence>
<sequence length="161" mass="16802">MDAVRLIRASRRALAESQDAPAITREAWQAQALAQAMGNRLAVEGPPELRGEALGLSEAGGRGCGGSAMPVIGAGGIRAAQLTEYGDPHKALMGLAALLGEVGIALVGIASEAEEEGAYWHCMDAIDAADESRDRVLEIIRRLALRRSAEPESESEPDSAA</sequence>